<reference evidence="2" key="1">
    <citation type="submission" date="2021-06" db="EMBL/GenBank/DDBJ databases">
        <authorList>
            <person name="Hodson N. C."/>
            <person name="Mongue J. A."/>
            <person name="Jaron S. K."/>
        </authorList>
    </citation>
    <scope>NUCLEOTIDE SEQUENCE</scope>
</reference>
<gene>
    <name evidence="2" type="ORF">AFUS01_LOCUS44820</name>
</gene>
<feature type="region of interest" description="Disordered" evidence="1">
    <location>
        <begin position="129"/>
        <end position="149"/>
    </location>
</feature>
<accession>A0A8J2PLJ6</accession>
<proteinExistence type="predicted"/>
<feature type="region of interest" description="Disordered" evidence="1">
    <location>
        <begin position="162"/>
        <end position="200"/>
    </location>
</feature>
<feature type="region of interest" description="Disordered" evidence="1">
    <location>
        <begin position="1"/>
        <end position="35"/>
    </location>
</feature>
<evidence type="ECO:0000256" key="1">
    <source>
        <dbReference type="SAM" id="MobiDB-lite"/>
    </source>
</evidence>
<feature type="compositionally biased region" description="Acidic residues" evidence="1">
    <location>
        <begin position="132"/>
        <end position="142"/>
    </location>
</feature>
<dbReference type="Proteomes" id="UP000708208">
    <property type="component" value="Unassembled WGS sequence"/>
</dbReference>
<dbReference type="AlphaFoldDB" id="A0A8J2PLJ6"/>
<keyword evidence="3" id="KW-1185">Reference proteome</keyword>
<dbReference type="EMBL" id="CAJVCH010570630">
    <property type="protein sequence ID" value="CAG7835453.1"/>
    <property type="molecule type" value="Genomic_DNA"/>
</dbReference>
<name>A0A8J2PLJ6_9HEXA</name>
<evidence type="ECO:0000313" key="3">
    <source>
        <dbReference type="Proteomes" id="UP000708208"/>
    </source>
</evidence>
<evidence type="ECO:0000313" key="2">
    <source>
        <dbReference type="EMBL" id="CAG7835453.1"/>
    </source>
</evidence>
<protein>
    <submittedName>
        <fullName evidence="2">Uncharacterized protein</fullName>
    </submittedName>
</protein>
<sequence length="249" mass="28525">MKPKTSEHPDESNATPGGGSSGQKKRRKVESNTSDSGLLKVMQQFNETNVKLQVDLITTSNDIKDQLRRLEEKLLRKVRDIEIRQEALEIVFENHEKDMEYLKNISRFQLECLNGLFQVVLQLFARDQRDTSEEDHSEDTDSESSLPAIENMEVQSSNQGVMTMTQQPPPLEAQSPTQNTDVFTFHPEAGPSQNVSGPEVNKGNHDALIPASKCIYCHRSFKMERNFLKHMQKVPKYCARKRFKMDRPC</sequence>
<organism evidence="2 3">
    <name type="scientific">Allacma fusca</name>
    <dbReference type="NCBI Taxonomy" id="39272"/>
    <lineage>
        <taxon>Eukaryota</taxon>
        <taxon>Metazoa</taxon>
        <taxon>Ecdysozoa</taxon>
        <taxon>Arthropoda</taxon>
        <taxon>Hexapoda</taxon>
        <taxon>Collembola</taxon>
        <taxon>Symphypleona</taxon>
        <taxon>Sminthuridae</taxon>
        <taxon>Allacma</taxon>
    </lineage>
</organism>
<comment type="caution">
    <text evidence="2">The sequence shown here is derived from an EMBL/GenBank/DDBJ whole genome shotgun (WGS) entry which is preliminary data.</text>
</comment>
<feature type="compositionally biased region" description="Basic and acidic residues" evidence="1">
    <location>
        <begin position="1"/>
        <end position="11"/>
    </location>
</feature>